<keyword evidence="2" id="KW-1185">Reference proteome</keyword>
<dbReference type="Proteomes" id="UP000887566">
    <property type="component" value="Unplaced"/>
</dbReference>
<sequence>MNGMHHFILLLQLTLCLTFPTSNQRSCGESFSLCPDGTECVNWICMKKSGNRSCGQAYVFCRADETCEKNSCIKISKCTNSKQCEPGHECYQDHCVRRRDCPILDLPILPPRNPPCILTEEINARGCLQPKIDCALPKAEPLLL</sequence>
<dbReference type="AlphaFoldDB" id="A0A914W1P5"/>
<accession>A0A914W1P5</accession>
<feature type="signal peptide" evidence="1">
    <location>
        <begin position="1"/>
        <end position="18"/>
    </location>
</feature>
<name>A0A914W1P5_9BILA</name>
<protein>
    <submittedName>
        <fullName evidence="3">Uncharacterized protein</fullName>
    </submittedName>
</protein>
<dbReference type="WBParaSite" id="PSAMB.scaffold2949size20443.g19707.t1">
    <property type="protein sequence ID" value="PSAMB.scaffold2949size20443.g19707.t1"/>
    <property type="gene ID" value="PSAMB.scaffold2949size20443.g19707"/>
</dbReference>
<evidence type="ECO:0000313" key="2">
    <source>
        <dbReference type="Proteomes" id="UP000887566"/>
    </source>
</evidence>
<evidence type="ECO:0000256" key="1">
    <source>
        <dbReference type="SAM" id="SignalP"/>
    </source>
</evidence>
<keyword evidence="1" id="KW-0732">Signal</keyword>
<evidence type="ECO:0000313" key="3">
    <source>
        <dbReference type="WBParaSite" id="PSAMB.scaffold2949size20443.g19707.t1"/>
    </source>
</evidence>
<organism evidence="2 3">
    <name type="scientific">Plectus sambesii</name>
    <dbReference type="NCBI Taxonomy" id="2011161"/>
    <lineage>
        <taxon>Eukaryota</taxon>
        <taxon>Metazoa</taxon>
        <taxon>Ecdysozoa</taxon>
        <taxon>Nematoda</taxon>
        <taxon>Chromadorea</taxon>
        <taxon>Plectida</taxon>
        <taxon>Plectina</taxon>
        <taxon>Plectoidea</taxon>
        <taxon>Plectidae</taxon>
        <taxon>Plectus</taxon>
    </lineage>
</organism>
<proteinExistence type="predicted"/>
<feature type="chain" id="PRO_5037433776" evidence="1">
    <location>
        <begin position="19"/>
        <end position="144"/>
    </location>
</feature>
<reference evidence="3" key="1">
    <citation type="submission" date="2022-11" db="UniProtKB">
        <authorList>
            <consortium name="WormBaseParasite"/>
        </authorList>
    </citation>
    <scope>IDENTIFICATION</scope>
</reference>